<dbReference type="AlphaFoldDB" id="A0AA41Y8I0"/>
<keyword evidence="2" id="KW-1185">Reference proteome</keyword>
<accession>A0AA41Y8I0</accession>
<evidence type="ECO:0000313" key="1">
    <source>
        <dbReference type="EMBL" id="MCW0483521.1"/>
    </source>
</evidence>
<name>A0AA41Y8I0_9BACT</name>
<evidence type="ECO:0008006" key="3">
    <source>
        <dbReference type="Google" id="ProtNLM"/>
    </source>
</evidence>
<comment type="caution">
    <text evidence="1">The sequence shown here is derived from an EMBL/GenBank/DDBJ whole genome shotgun (WGS) entry which is preliminary data.</text>
</comment>
<dbReference type="Proteomes" id="UP001163821">
    <property type="component" value="Unassembled WGS sequence"/>
</dbReference>
<dbReference type="EMBL" id="JAPAAF010000017">
    <property type="protein sequence ID" value="MCW0483521.1"/>
    <property type="molecule type" value="Genomic_DNA"/>
</dbReference>
<reference evidence="1" key="1">
    <citation type="submission" date="2022-10" db="EMBL/GenBank/DDBJ databases">
        <title>Gaoshiqiia sediminis gen. nov., sp. nov., isolated from coastal sediment.</title>
        <authorList>
            <person name="Yu W.X."/>
            <person name="Mu D.S."/>
            <person name="Du J.Z."/>
            <person name="Liang Y.Q."/>
        </authorList>
    </citation>
    <scope>NUCLEOTIDE SEQUENCE</scope>
    <source>
        <strain evidence="1">A06</strain>
    </source>
</reference>
<protein>
    <recommendedName>
        <fullName evidence="3">Amidohydrolase-related domain-containing protein</fullName>
    </recommendedName>
</protein>
<proteinExistence type="predicted"/>
<sequence length="164" mass="18829">MKKFAAHFVFPVNSSPIAKGIVEVDPSGKIIQLIRPKGDLTEMAGMEFHNGILCPAFVNLFEEFTLLKFFTFFPELKEYESLLPHQHNGERAILEWMKAIQLKNGKLSLEKLIRLFSYESAKTIDLQNELGTLEAGKRPGLLLIYNMDYTNLRLTENSRLKRLI</sequence>
<evidence type="ECO:0000313" key="2">
    <source>
        <dbReference type="Proteomes" id="UP001163821"/>
    </source>
</evidence>
<dbReference type="RefSeq" id="WP_282592122.1">
    <property type="nucleotide sequence ID" value="NZ_JAPAAF010000017.1"/>
</dbReference>
<organism evidence="1 2">
    <name type="scientific">Gaoshiqia sediminis</name>
    <dbReference type="NCBI Taxonomy" id="2986998"/>
    <lineage>
        <taxon>Bacteria</taxon>
        <taxon>Pseudomonadati</taxon>
        <taxon>Bacteroidota</taxon>
        <taxon>Bacteroidia</taxon>
        <taxon>Marinilabiliales</taxon>
        <taxon>Prolixibacteraceae</taxon>
        <taxon>Gaoshiqia</taxon>
    </lineage>
</organism>
<gene>
    <name evidence="1" type="ORF">N2K84_12325</name>
</gene>